<proteinExistence type="predicted"/>
<feature type="compositionally biased region" description="Basic and acidic residues" evidence="1">
    <location>
        <begin position="315"/>
        <end position="326"/>
    </location>
</feature>
<reference evidence="3 4" key="1">
    <citation type="journal article" date="2023" name="Plants (Basel)">
        <title>Bridging the Gap: Combining Genomics and Transcriptomics Approaches to Understand Stylosanthes scabra, an Orphan Legume from the Brazilian Caatinga.</title>
        <authorList>
            <person name="Ferreira-Neto J.R.C."/>
            <person name="da Silva M.D."/>
            <person name="Binneck E."/>
            <person name="de Melo N.F."/>
            <person name="da Silva R.H."/>
            <person name="de Melo A.L.T.M."/>
            <person name="Pandolfi V."/>
            <person name="Bustamante F.O."/>
            <person name="Brasileiro-Vidal A.C."/>
            <person name="Benko-Iseppon A.M."/>
        </authorList>
    </citation>
    <scope>NUCLEOTIDE SEQUENCE [LARGE SCALE GENOMIC DNA]</scope>
    <source>
        <tissue evidence="3">Leaves</tissue>
    </source>
</reference>
<feature type="region of interest" description="Disordered" evidence="1">
    <location>
        <begin position="277"/>
        <end position="326"/>
    </location>
</feature>
<protein>
    <recommendedName>
        <fullName evidence="2">Putative plant transposon protein domain-containing protein</fullName>
    </recommendedName>
</protein>
<evidence type="ECO:0000313" key="3">
    <source>
        <dbReference type="EMBL" id="MED6198561.1"/>
    </source>
</evidence>
<accession>A0ABU6XL53</accession>
<dbReference type="EMBL" id="JASCZI010212157">
    <property type="protein sequence ID" value="MED6198561.1"/>
    <property type="molecule type" value="Genomic_DNA"/>
</dbReference>
<evidence type="ECO:0000313" key="4">
    <source>
        <dbReference type="Proteomes" id="UP001341840"/>
    </source>
</evidence>
<evidence type="ECO:0000256" key="1">
    <source>
        <dbReference type="SAM" id="MobiDB-lite"/>
    </source>
</evidence>
<comment type="caution">
    <text evidence="3">The sequence shown here is derived from an EMBL/GenBank/DDBJ whole genome shotgun (WGS) entry which is preliminary data.</text>
</comment>
<gene>
    <name evidence="3" type="ORF">PIB30_067605</name>
</gene>
<organism evidence="3 4">
    <name type="scientific">Stylosanthes scabra</name>
    <dbReference type="NCBI Taxonomy" id="79078"/>
    <lineage>
        <taxon>Eukaryota</taxon>
        <taxon>Viridiplantae</taxon>
        <taxon>Streptophyta</taxon>
        <taxon>Embryophyta</taxon>
        <taxon>Tracheophyta</taxon>
        <taxon>Spermatophyta</taxon>
        <taxon>Magnoliopsida</taxon>
        <taxon>eudicotyledons</taxon>
        <taxon>Gunneridae</taxon>
        <taxon>Pentapetalae</taxon>
        <taxon>rosids</taxon>
        <taxon>fabids</taxon>
        <taxon>Fabales</taxon>
        <taxon>Fabaceae</taxon>
        <taxon>Papilionoideae</taxon>
        <taxon>50 kb inversion clade</taxon>
        <taxon>dalbergioids sensu lato</taxon>
        <taxon>Dalbergieae</taxon>
        <taxon>Pterocarpus clade</taxon>
        <taxon>Stylosanthes</taxon>
    </lineage>
</organism>
<keyword evidence="4" id="KW-1185">Reference proteome</keyword>
<dbReference type="Proteomes" id="UP001341840">
    <property type="component" value="Unassembled WGS sequence"/>
</dbReference>
<evidence type="ECO:0000259" key="2">
    <source>
        <dbReference type="Pfam" id="PF20167"/>
    </source>
</evidence>
<dbReference type="InterPro" id="IPR046796">
    <property type="entry name" value="Transposase_32_dom"/>
</dbReference>
<sequence>MCEEKHFDGVKGMDDMLKRMPSKTPNKFPNQYSQRKFKEIGKRSLHFERRLEIPDNLLKFVAPRIEKFKWQFIDRELVQVNDTWNPVLDRLTKPGSSWVPGKIKLDPTGIQVDDLTIEARLWQQILTNYVMPSTHDGKITSDMALLIWCVLEEKRVYLPRLIRESFGKIHKFGNLAFPCLITQMALKLNVEWDVEDYKPIVPRSKELIPHGIWYKSENPAKRKRTNKASSSRVGTSEAEVPQPTPPHQRIHELVHQLIKKMDRNGRREKRHYEYVKKLIDCPNPPPEEPDTPEIEQEHSADESPVMDMVPLQSRPPEHPPDHSGEF</sequence>
<feature type="domain" description="Putative plant transposon protein" evidence="2">
    <location>
        <begin position="79"/>
        <end position="189"/>
    </location>
</feature>
<feature type="region of interest" description="Disordered" evidence="1">
    <location>
        <begin position="218"/>
        <end position="249"/>
    </location>
</feature>
<dbReference type="Pfam" id="PF20167">
    <property type="entry name" value="Transposase_32"/>
    <property type="match status" value="1"/>
</dbReference>
<name>A0ABU6XL53_9FABA</name>